<evidence type="ECO:0000313" key="2">
    <source>
        <dbReference type="EMBL" id="MFC4404704.1"/>
    </source>
</evidence>
<feature type="region of interest" description="Disordered" evidence="1">
    <location>
        <begin position="158"/>
        <end position="194"/>
    </location>
</feature>
<name>A0ABV8WYY7_9BACI</name>
<reference evidence="3" key="1">
    <citation type="journal article" date="2019" name="Int. J. Syst. Evol. Microbiol.">
        <title>The Global Catalogue of Microorganisms (GCM) 10K type strain sequencing project: providing services to taxonomists for standard genome sequencing and annotation.</title>
        <authorList>
            <consortium name="The Broad Institute Genomics Platform"/>
            <consortium name="The Broad Institute Genome Sequencing Center for Infectious Disease"/>
            <person name="Wu L."/>
            <person name="Ma J."/>
        </authorList>
    </citation>
    <scope>NUCLEOTIDE SEQUENCE [LARGE SCALE GENOMIC DNA]</scope>
    <source>
        <strain evidence="3">CCUG 37865</strain>
    </source>
</reference>
<organism evidence="2 3">
    <name type="scientific">Gracilibacillus xinjiangensis</name>
    <dbReference type="NCBI Taxonomy" id="1193282"/>
    <lineage>
        <taxon>Bacteria</taxon>
        <taxon>Bacillati</taxon>
        <taxon>Bacillota</taxon>
        <taxon>Bacilli</taxon>
        <taxon>Bacillales</taxon>
        <taxon>Bacillaceae</taxon>
        <taxon>Gracilibacillus</taxon>
    </lineage>
</organism>
<evidence type="ECO:0000313" key="3">
    <source>
        <dbReference type="Proteomes" id="UP001595882"/>
    </source>
</evidence>
<evidence type="ECO:0000256" key="1">
    <source>
        <dbReference type="SAM" id="MobiDB-lite"/>
    </source>
</evidence>
<accession>A0ABV8WYY7</accession>
<keyword evidence="2" id="KW-0449">Lipoprotein</keyword>
<feature type="compositionally biased region" description="Basic and acidic residues" evidence="1">
    <location>
        <begin position="171"/>
        <end position="194"/>
    </location>
</feature>
<dbReference type="EMBL" id="JBHSDT010000008">
    <property type="protein sequence ID" value="MFC4404704.1"/>
    <property type="molecule type" value="Genomic_DNA"/>
</dbReference>
<dbReference type="Pfam" id="PF09580">
    <property type="entry name" value="Spore_YhcN_YlaJ"/>
    <property type="match status" value="1"/>
</dbReference>
<dbReference type="NCBIfam" id="TIGR02898">
    <property type="entry name" value="spore_YhcN_YlaJ"/>
    <property type="match status" value="1"/>
</dbReference>
<keyword evidence="3" id="KW-1185">Reference proteome</keyword>
<dbReference type="InterPro" id="IPR014247">
    <property type="entry name" value="Spore_lipoprot_YhcN/YlaJ"/>
</dbReference>
<dbReference type="PROSITE" id="PS51257">
    <property type="entry name" value="PROKAR_LIPOPROTEIN"/>
    <property type="match status" value="1"/>
</dbReference>
<sequence length="194" mass="21617">MKYLFIFASSLILITGCQQNDQNSASPNNNGVVQVKNSNPEQLEPLDNQDRAQYLANLAKSVPNVDNATALITNRGAIVSIDVNDGLDRSHVGSIKYSVLEALQHDPSGENAIVVADPDFYERMKGMSTKIQEGHPIEAITEELANITGRLMPELPINEKQTKNIDQNKQMLDEKNKQELEKITDEQSNQQKDR</sequence>
<protein>
    <submittedName>
        <fullName evidence="2">YhcN/YlaJ family sporulation lipoprotein</fullName>
    </submittedName>
</protein>
<comment type="caution">
    <text evidence="2">The sequence shown here is derived from an EMBL/GenBank/DDBJ whole genome shotgun (WGS) entry which is preliminary data.</text>
</comment>
<dbReference type="Proteomes" id="UP001595882">
    <property type="component" value="Unassembled WGS sequence"/>
</dbReference>
<proteinExistence type="predicted"/>
<dbReference type="InterPro" id="IPR019076">
    <property type="entry name" value="Spore_lipoprot_YhcN/YlaJ-like"/>
</dbReference>
<dbReference type="RefSeq" id="WP_390253603.1">
    <property type="nucleotide sequence ID" value="NZ_JBHSDT010000008.1"/>
</dbReference>
<gene>
    <name evidence="2" type="ORF">ACFOY7_16670</name>
</gene>